<keyword evidence="1" id="KW-0677">Repeat</keyword>
<feature type="repeat" description="PPR" evidence="2">
    <location>
        <begin position="166"/>
        <end position="200"/>
    </location>
</feature>
<name>A0A8S9Z8L7_9TREM</name>
<dbReference type="Proteomes" id="UP000822476">
    <property type="component" value="Unassembled WGS sequence"/>
</dbReference>
<proteinExistence type="predicted"/>
<dbReference type="Pfam" id="PF13812">
    <property type="entry name" value="PPR_3"/>
    <property type="match status" value="1"/>
</dbReference>
<protein>
    <recommendedName>
        <fullName evidence="5">Pentatricopeptide repeat-containing protein</fullName>
    </recommendedName>
</protein>
<evidence type="ECO:0008006" key="5">
    <source>
        <dbReference type="Google" id="ProtNLM"/>
    </source>
</evidence>
<evidence type="ECO:0000313" key="3">
    <source>
        <dbReference type="EMBL" id="KAF7260118.1"/>
    </source>
</evidence>
<organism evidence="3 4">
    <name type="scientific">Paragonimus skrjabini miyazakii</name>
    <dbReference type="NCBI Taxonomy" id="59628"/>
    <lineage>
        <taxon>Eukaryota</taxon>
        <taxon>Metazoa</taxon>
        <taxon>Spiralia</taxon>
        <taxon>Lophotrochozoa</taxon>
        <taxon>Platyhelminthes</taxon>
        <taxon>Trematoda</taxon>
        <taxon>Digenea</taxon>
        <taxon>Plagiorchiida</taxon>
        <taxon>Troglotremata</taxon>
        <taxon>Troglotrematidae</taxon>
        <taxon>Paragonimus</taxon>
    </lineage>
</organism>
<evidence type="ECO:0000256" key="1">
    <source>
        <dbReference type="ARBA" id="ARBA00022737"/>
    </source>
</evidence>
<dbReference type="AlphaFoldDB" id="A0A8S9Z8L7"/>
<dbReference type="GO" id="GO:0003729">
    <property type="term" value="F:mRNA binding"/>
    <property type="evidence" value="ECO:0007669"/>
    <property type="project" value="TreeGrafter"/>
</dbReference>
<evidence type="ECO:0000313" key="4">
    <source>
        <dbReference type="Proteomes" id="UP000822476"/>
    </source>
</evidence>
<dbReference type="PROSITE" id="PS51375">
    <property type="entry name" value="PPR"/>
    <property type="match status" value="1"/>
</dbReference>
<dbReference type="Gene3D" id="1.25.40.10">
    <property type="entry name" value="Tetratricopeptide repeat domain"/>
    <property type="match status" value="3"/>
</dbReference>
<reference evidence="3" key="1">
    <citation type="submission" date="2019-07" db="EMBL/GenBank/DDBJ databases">
        <title>Annotation for the trematode Paragonimus miyazaki's.</title>
        <authorList>
            <person name="Choi Y.-J."/>
        </authorList>
    </citation>
    <scope>NUCLEOTIDE SEQUENCE</scope>
    <source>
        <strain evidence="3">Japan</strain>
    </source>
</reference>
<dbReference type="PANTHER" id="PTHR47933">
    <property type="entry name" value="PENTATRICOPEPTIDE REPEAT-CONTAINING PROTEIN 1, MITOCHONDRIAL"/>
    <property type="match status" value="1"/>
</dbReference>
<dbReference type="InterPro" id="IPR051240">
    <property type="entry name" value="Mito_RNA-Proc/Resp"/>
</dbReference>
<dbReference type="EMBL" id="JTDE01000885">
    <property type="protein sequence ID" value="KAF7260118.1"/>
    <property type="molecule type" value="Genomic_DNA"/>
</dbReference>
<accession>A0A8S9Z8L7</accession>
<dbReference type="InterPro" id="IPR002885">
    <property type="entry name" value="PPR_rpt"/>
</dbReference>
<sequence>MSAFPRLLFPSLTRHGLPWGNCGHWCVTRHLTTDIFKCSTSKSRAVYPKPALHDKPAVDARISSSDSSNISIRDRFGALAAEADATLPSVHQSIKAERSTQKTIDTLLQEPFEDQSQDVGLRRDRWHPRYQRNSQLLAKYCNSGNVTSALEVFFDTMLTRDRVAPTRFDTHMLLQALSKVGQSENAFRVYKKMKEIGIQPTQATYSRLFKACAEDCGVWYRENEHLFIGSNNSNTSLSAIQRRKNDLVKRALSSGELLEQFGGPGLKRAQMLWHRLHAKGIQLTVITYNTLILALARGGDLQGCFTVLDVMLTTHSPNNSPVADSFTLSALLSAFKPFAAKQELIRCLNPNETSTQPDLFERILTIWHRLAPHLGTSLSSHNFVLLVGAVKSLPLFGTKHANVAALTIKTSDSAPLLIASNARVADQDRSAVQPNTTASTVVTVSQYQPNWADINLSLTSPINLLRPICQEFSIIPPPNAWLPWQRLAMLGGLCGILDTIEHDYKSQLNAPLLTELVGLLPMPQSQSTALENDFDEWEHVLIRAVRRPGVVPDIGFYNALINRRTSMGISAKRLLGEAIGMGLLPDQITWGSLARGCRSVASVQKLLQAFSVSSRIPESIDVSSSSRVSATVRPSLTFFTSLLSASHFNWDVKAYVLRLMMGEEERGMVATSTHAVVCDGVAPDRRLIASLDVEVALFRELMAKNVIPADGSKVAASSATGGFAIPAYAATSFRRFIPVYKRWLRTCFPNDTSPTGVQSPEVIRRS</sequence>
<gene>
    <name evidence="3" type="ORF">EG68_02347</name>
</gene>
<dbReference type="Pfam" id="PF13041">
    <property type="entry name" value="PPR_2"/>
    <property type="match status" value="1"/>
</dbReference>
<dbReference type="PANTHER" id="PTHR47933:SF45">
    <property type="entry name" value="PENTACOTRIPEPTIDE-REPEAT REGION OF PRORP DOMAIN-CONTAINING PROTEIN"/>
    <property type="match status" value="1"/>
</dbReference>
<dbReference type="OrthoDB" id="185373at2759"/>
<comment type="caution">
    <text evidence="3">The sequence shown here is derived from an EMBL/GenBank/DDBJ whole genome shotgun (WGS) entry which is preliminary data.</text>
</comment>
<keyword evidence="4" id="KW-1185">Reference proteome</keyword>
<evidence type="ECO:0000256" key="2">
    <source>
        <dbReference type="PROSITE-ProRule" id="PRU00708"/>
    </source>
</evidence>
<dbReference type="InterPro" id="IPR011990">
    <property type="entry name" value="TPR-like_helical_dom_sf"/>
</dbReference>